<proteinExistence type="inferred from homology"/>
<dbReference type="Pfam" id="PF03167">
    <property type="entry name" value="UDG"/>
    <property type="match status" value="1"/>
</dbReference>
<dbReference type="NCBIfam" id="NF040953">
    <property type="entry name" value="Arch_udg"/>
    <property type="match status" value="1"/>
</dbReference>
<evidence type="ECO:0000256" key="5">
    <source>
        <dbReference type="ARBA" id="ARBA00022485"/>
    </source>
</evidence>
<keyword evidence="8" id="KW-0378">Hydrolase</keyword>
<dbReference type="STRING" id="1104324.P186_2163"/>
<evidence type="ECO:0000256" key="10">
    <source>
        <dbReference type="ARBA" id="ARBA00023014"/>
    </source>
</evidence>
<name>G7VAX7_9CREN</name>
<dbReference type="GO" id="GO:0004844">
    <property type="term" value="F:uracil DNA N-glycosylase activity"/>
    <property type="evidence" value="ECO:0007669"/>
    <property type="project" value="UniProtKB-EC"/>
</dbReference>
<evidence type="ECO:0000256" key="3">
    <source>
        <dbReference type="ARBA" id="ARBA00012030"/>
    </source>
</evidence>
<keyword evidence="11" id="KW-0234">DNA repair</keyword>
<organism evidence="13 14">
    <name type="scientific">Pyrobaculum ferrireducens</name>
    <dbReference type="NCBI Taxonomy" id="1104324"/>
    <lineage>
        <taxon>Archaea</taxon>
        <taxon>Thermoproteota</taxon>
        <taxon>Thermoprotei</taxon>
        <taxon>Thermoproteales</taxon>
        <taxon>Thermoproteaceae</taxon>
        <taxon>Pyrobaculum</taxon>
    </lineage>
</organism>
<dbReference type="InterPro" id="IPR053423">
    <property type="entry name" value="Type-4_UDG"/>
</dbReference>
<evidence type="ECO:0000256" key="7">
    <source>
        <dbReference type="ARBA" id="ARBA00022763"/>
    </source>
</evidence>
<comment type="similarity">
    <text evidence="2">Belongs to the uracil-DNA glycosylase (UDG) superfamily. Type 4 (UDGa) family.</text>
</comment>
<dbReference type="EMBL" id="CP003098">
    <property type="protein sequence ID" value="AET33555.1"/>
    <property type="molecule type" value="Genomic_DNA"/>
</dbReference>
<dbReference type="GO" id="GO:0051539">
    <property type="term" value="F:4 iron, 4 sulfur cluster binding"/>
    <property type="evidence" value="ECO:0007669"/>
    <property type="project" value="UniProtKB-KW"/>
</dbReference>
<dbReference type="InterPro" id="IPR005273">
    <property type="entry name" value="Ura-DNA_glyco_family4"/>
</dbReference>
<evidence type="ECO:0000256" key="8">
    <source>
        <dbReference type="ARBA" id="ARBA00022801"/>
    </source>
</evidence>
<dbReference type="Gene3D" id="3.40.470.10">
    <property type="entry name" value="Uracil-DNA glycosylase-like domain"/>
    <property type="match status" value="1"/>
</dbReference>
<dbReference type="InterPro" id="IPR036895">
    <property type="entry name" value="Uracil-DNA_glycosylase-like_sf"/>
</dbReference>
<evidence type="ECO:0000259" key="12">
    <source>
        <dbReference type="SMART" id="SM00986"/>
    </source>
</evidence>
<dbReference type="CDD" id="cd10030">
    <property type="entry name" value="UDG-F4_TTUDGA_SPO1dp_like"/>
    <property type="match status" value="1"/>
</dbReference>
<sequence length="202" mass="22524">MVIYSEYTHAVDLQELHEQIRNCTKCPLHRHRKNAVPGEGGMKLGVMLVGEAPGAVEDEQGRPFVGPAGQLLTKSLSQLGVHREDVFITNVVKCRPPENRTPREDEVEACMPYLLKQIEILKPRRVVALGLVSAVALLRHMGRGVERLSDVRGRCFKGRIAGIELEVCVTYHPAAVLRNPKLRGEFQSDLAVFFGGGLERYF</sequence>
<dbReference type="GO" id="GO:0006281">
    <property type="term" value="P:DNA repair"/>
    <property type="evidence" value="ECO:0007669"/>
    <property type="project" value="UniProtKB-KW"/>
</dbReference>
<evidence type="ECO:0000256" key="1">
    <source>
        <dbReference type="ARBA" id="ARBA00001400"/>
    </source>
</evidence>
<dbReference type="BioCyc" id="PSP1104324:GJSN-2113-MONOMER"/>
<dbReference type="NCBIfam" id="TIGR00758">
    <property type="entry name" value="UDG_fam4"/>
    <property type="match status" value="1"/>
</dbReference>
<gene>
    <name evidence="13" type="ORF">P186_2163</name>
</gene>
<keyword evidence="5" id="KW-0004">4Fe-4S</keyword>
<comment type="catalytic activity">
    <reaction evidence="1">
        <text>Hydrolyzes single-stranded DNA or mismatched double-stranded DNA and polynucleotides, releasing free uracil.</text>
        <dbReference type="EC" id="3.2.2.27"/>
    </reaction>
</comment>
<dbReference type="AlphaFoldDB" id="G7VAX7"/>
<reference evidence="13 14" key="1">
    <citation type="journal article" date="2012" name="J. Bacteriol.">
        <title>Complete genome sequence of strain 1860, a crenarchaeon of the genus pyrobaculum able to grow with various electron acceptors.</title>
        <authorList>
            <person name="Mardanov A.V."/>
            <person name="Gumerov V.M."/>
            <person name="Slobodkina G.B."/>
            <person name="Beletsky A.V."/>
            <person name="Bonch-Osmolovskaya E.A."/>
            <person name="Ravin N.V."/>
            <person name="Skryabin K.G."/>
        </authorList>
    </citation>
    <scope>NUCLEOTIDE SEQUENCE [LARGE SCALE GENOMIC DNA]</scope>
    <source>
        <strain evidence="13 14">1860</strain>
    </source>
</reference>
<dbReference type="SUPFAM" id="SSF52141">
    <property type="entry name" value="Uracil-DNA glycosylase-like"/>
    <property type="match status" value="1"/>
</dbReference>
<evidence type="ECO:0000313" key="14">
    <source>
        <dbReference type="Proteomes" id="UP000005867"/>
    </source>
</evidence>
<evidence type="ECO:0000256" key="6">
    <source>
        <dbReference type="ARBA" id="ARBA00022723"/>
    </source>
</evidence>
<dbReference type="Proteomes" id="UP000005867">
    <property type="component" value="Chromosome"/>
</dbReference>
<dbReference type="PANTHER" id="PTHR33693">
    <property type="entry name" value="TYPE-5 URACIL-DNA GLYCOSYLASE"/>
    <property type="match status" value="1"/>
</dbReference>
<dbReference type="EC" id="3.2.2.27" evidence="3"/>
<dbReference type="eggNOG" id="arCOG00905">
    <property type="taxonomic scope" value="Archaea"/>
</dbReference>
<evidence type="ECO:0000256" key="11">
    <source>
        <dbReference type="ARBA" id="ARBA00023204"/>
    </source>
</evidence>
<evidence type="ECO:0000313" key="13">
    <source>
        <dbReference type="EMBL" id="AET33555.1"/>
    </source>
</evidence>
<keyword evidence="9" id="KW-0408">Iron</keyword>
<dbReference type="PANTHER" id="PTHR33693:SF1">
    <property type="entry name" value="TYPE-4 URACIL-DNA GLYCOSYLASE"/>
    <property type="match status" value="1"/>
</dbReference>
<dbReference type="SMART" id="SM00987">
    <property type="entry name" value="UreE_C"/>
    <property type="match status" value="1"/>
</dbReference>
<keyword evidence="10" id="KW-0411">Iron-sulfur</keyword>
<evidence type="ECO:0000256" key="2">
    <source>
        <dbReference type="ARBA" id="ARBA00006521"/>
    </source>
</evidence>
<keyword evidence="6" id="KW-0479">Metal-binding</keyword>
<dbReference type="GO" id="GO:0046872">
    <property type="term" value="F:metal ion binding"/>
    <property type="evidence" value="ECO:0007669"/>
    <property type="project" value="UniProtKB-KW"/>
</dbReference>
<dbReference type="SMART" id="SM00986">
    <property type="entry name" value="UDG"/>
    <property type="match status" value="1"/>
</dbReference>
<dbReference type="InterPro" id="IPR051536">
    <property type="entry name" value="UDG_Type-4/5"/>
</dbReference>
<dbReference type="InterPro" id="IPR005122">
    <property type="entry name" value="Uracil-DNA_glycosylase-like"/>
</dbReference>
<keyword evidence="7" id="KW-0227">DNA damage</keyword>
<dbReference type="KEGG" id="pyr:P186_2163"/>
<protein>
    <recommendedName>
        <fullName evidence="4">Type-4 uracil-DNA glycosylase</fullName>
        <ecNumber evidence="3">3.2.2.27</ecNumber>
    </recommendedName>
</protein>
<accession>G7VAX7</accession>
<dbReference type="HOGENOM" id="CLU_044815_1_3_2"/>
<feature type="domain" description="Uracil-DNA glycosylase-like" evidence="12">
    <location>
        <begin position="37"/>
        <end position="191"/>
    </location>
</feature>
<evidence type="ECO:0000256" key="4">
    <source>
        <dbReference type="ARBA" id="ARBA00019403"/>
    </source>
</evidence>
<evidence type="ECO:0000256" key="9">
    <source>
        <dbReference type="ARBA" id="ARBA00023004"/>
    </source>
</evidence>
<keyword evidence="14" id="KW-1185">Reference proteome</keyword>